<dbReference type="AlphaFoldDB" id="A0A239KYF8"/>
<dbReference type="PANTHER" id="PTHR43302:SF5">
    <property type="entry name" value="TRANSPORTER ARSB-RELATED"/>
    <property type="match status" value="1"/>
</dbReference>
<evidence type="ECO:0000313" key="12">
    <source>
        <dbReference type="EMBL" id="SNT23397.1"/>
    </source>
</evidence>
<evidence type="ECO:0000256" key="3">
    <source>
        <dbReference type="ARBA" id="ARBA00009843"/>
    </source>
</evidence>
<evidence type="ECO:0000259" key="11">
    <source>
        <dbReference type="Pfam" id="PF03600"/>
    </source>
</evidence>
<dbReference type="EMBL" id="FZOW01000011">
    <property type="protein sequence ID" value="SNT23397.1"/>
    <property type="molecule type" value="Genomic_DNA"/>
</dbReference>
<dbReference type="RefSeq" id="WP_089249143.1">
    <property type="nucleotide sequence ID" value="NZ_FZOW01000011.1"/>
</dbReference>
<keyword evidence="7" id="KW-0059">Arsenical resistance</keyword>
<feature type="transmembrane region" description="Helical" evidence="10">
    <location>
        <begin position="178"/>
        <end position="196"/>
    </location>
</feature>
<keyword evidence="8 10" id="KW-1133">Transmembrane helix</keyword>
<dbReference type="PANTHER" id="PTHR43302">
    <property type="entry name" value="TRANSPORTER ARSB-RELATED"/>
    <property type="match status" value="1"/>
</dbReference>
<proteinExistence type="inferred from homology"/>
<evidence type="ECO:0000256" key="1">
    <source>
        <dbReference type="ARBA" id="ARBA00004651"/>
    </source>
</evidence>
<comment type="subcellular location">
    <subcellularLocation>
        <location evidence="1">Cell membrane</location>
        <topology evidence="1">Multi-pass membrane protein</topology>
    </subcellularLocation>
</comment>
<feature type="transmembrane region" description="Helical" evidence="10">
    <location>
        <begin position="151"/>
        <end position="172"/>
    </location>
</feature>
<dbReference type="Proteomes" id="UP000198327">
    <property type="component" value="Unassembled WGS sequence"/>
</dbReference>
<keyword evidence="9 10" id="KW-0472">Membrane</keyword>
<dbReference type="PRINTS" id="PR00758">
    <property type="entry name" value="ARSENICPUMP"/>
</dbReference>
<evidence type="ECO:0000256" key="6">
    <source>
        <dbReference type="ARBA" id="ARBA00022692"/>
    </source>
</evidence>
<keyword evidence="5" id="KW-1003">Cell membrane</keyword>
<dbReference type="Pfam" id="PF03600">
    <property type="entry name" value="CitMHS"/>
    <property type="match status" value="1"/>
</dbReference>
<feature type="transmembrane region" description="Helical" evidence="10">
    <location>
        <begin position="54"/>
        <end position="77"/>
    </location>
</feature>
<dbReference type="STRING" id="398843.A3K89_00620"/>
<keyword evidence="4" id="KW-0813">Transport</keyword>
<dbReference type="OrthoDB" id="3284414at2"/>
<dbReference type="InterPro" id="IPR000802">
    <property type="entry name" value="Arsenical_pump_ArsB"/>
</dbReference>
<feature type="transmembrane region" description="Helical" evidence="10">
    <location>
        <begin position="97"/>
        <end position="130"/>
    </location>
</feature>
<comment type="similarity">
    <text evidence="3">Belongs to the CitM (TC 2.A.11) transporter family.</text>
</comment>
<gene>
    <name evidence="12" type="ORF">SAMN05421642_111222</name>
</gene>
<dbReference type="InterPro" id="IPR004680">
    <property type="entry name" value="Cit_transptr-like_dom"/>
</dbReference>
<feature type="transmembrane region" description="Helical" evidence="10">
    <location>
        <begin position="389"/>
        <end position="410"/>
    </location>
</feature>
<name>A0A239KYF8_9NOCA</name>
<sequence length="412" mass="42532">MSLVAAALVAAVLIFAIVRPRGLPEIVAALPAAALTLVLGLVTVSGAVEQVTELLPTVVFLAFILILAHLADARGVFTWMASVMGRGAGGSPHKLLVSVFAAAAVTTAILSLDATVVLLTPAVIGAARALRMSARPHSYASAHLSNSASTLLPVSNLTNLLAFGATGLTFVHFAALMALPWIVAVLIEFAVFWIFFRADLVRIEDAPSPERIPAPLGTLAVLGATLVGFAVAGLFHVEPFWVAAAGSLVLAVPALRNGFTVPSRILRAADLKFCGFVLLLAIVVAGVTAGPIGRWLTDILPTEETFLGLLATAAIAAVACNVVNNLPATLMLLAAFGPSAPPGLLLAMVIGVNLGPNLTYVGSLAIMLWRRVGAANHEPADLRTFTTLGLITTPLTIVGSVAALWVSLLIEI</sequence>
<dbReference type="GO" id="GO:0046685">
    <property type="term" value="P:response to arsenic-containing substance"/>
    <property type="evidence" value="ECO:0007669"/>
    <property type="project" value="UniProtKB-KW"/>
</dbReference>
<dbReference type="GO" id="GO:0015105">
    <property type="term" value="F:arsenite transmembrane transporter activity"/>
    <property type="evidence" value="ECO:0007669"/>
    <property type="project" value="InterPro"/>
</dbReference>
<protein>
    <submittedName>
        <fullName evidence="12">Arsenical pump membrane protein</fullName>
    </submittedName>
</protein>
<evidence type="ECO:0000256" key="10">
    <source>
        <dbReference type="SAM" id="Phobius"/>
    </source>
</evidence>
<accession>A0A239KYF8</accession>
<feature type="domain" description="Citrate transporter-like" evidence="11">
    <location>
        <begin position="15"/>
        <end position="351"/>
    </location>
</feature>
<keyword evidence="6 10" id="KW-0812">Transmembrane</keyword>
<organism evidence="12 13">
    <name type="scientific">Rhodococcoides kyotonense</name>
    <dbReference type="NCBI Taxonomy" id="398843"/>
    <lineage>
        <taxon>Bacteria</taxon>
        <taxon>Bacillati</taxon>
        <taxon>Actinomycetota</taxon>
        <taxon>Actinomycetes</taxon>
        <taxon>Mycobacteriales</taxon>
        <taxon>Nocardiaceae</taxon>
        <taxon>Rhodococcoides</taxon>
    </lineage>
</organism>
<dbReference type="GO" id="GO:0005886">
    <property type="term" value="C:plasma membrane"/>
    <property type="evidence" value="ECO:0007669"/>
    <property type="project" value="UniProtKB-SubCell"/>
</dbReference>
<feature type="transmembrane region" description="Helical" evidence="10">
    <location>
        <begin position="241"/>
        <end position="259"/>
    </location>
</feature>
<feature type="transmembrane region" description="Helical" evidence="10">
    <location>
        <begin position="305"/>
        <end position="323"/>
    </location>
</feature>
<reference evidence="13" key="1">
    <citation type="submission" date="2017-06" db="EMBL/GenBank/DDBJ databases">
        <authorList>
            <person name="Varghese N."/>
            <person name="Submissions S."/>
        </authorList>
    </citation>
    <scope>NUCLEOTIDE SEQUENCE [LARGE SCALE GENOMIC DNA]</scope>
    <source>
        <strain evidence="13">JCM 23211</strain>
    </source>
</reference>
<evidence type="ECO:0000256" key="7">
    <source>
        <dbReference type="ARBA" id="ARBA00022849"/>
    </source>
</evidence>
<evidence type="ECO:0000256" key="4">
    <source>
        <dbReference type="ARBA" id="ARBA00022448"/>
    </source>
</evidence>
<evidence type="ECO:0000256" key="5">
    <source>
        <dbReference type="ARBA" id="ARBA00022475"/>
    </source>
</evidence>
<keyword evidence="13" id="KW-1185">Reference proteome</keyword>
<feature type="transmembrane region" description="Helical" evidence="10">
    <location>
        <begin position="271"/>
        <end position="293"/>
    </location>
</feature>
<feature type="transmembrane region" description="Helical" evidence="10">
    <location>
        <begin position="216"/>
        <end position="235"/>
    </location>
</feature>
<evidence type="ECO:0000256" key="2">
    <source>
        <dbReference type="ARBA" id="ARBA00006433"/>
    </source>
</evidence>
<comment type="similarity">
    <text evidence="2">Belongs to the ArsB family.</text>
</comment>
<evidence type="ECO:0000256" key="9">
    <source>
        <dbReference type="ARBA" id="ARBA00023136"/>
    </source>
</evidence>
<evidence type="ECO:0000313" key="13">
    <source>
        <dbReference type="Proteomes" id="UP000198327"/>
    </source>
</evidence>
<feature type="transmembrane region" description="Helical" evidence="10">
    <location>
        <begin position="26"/>
        <end position="47"/>
    </location>
</feature>
<evidence type="ECO:0000256" key="8">
    <source>
        <dbReference type="ARBA" id="ARBA00022989"/>
    </source>
</evidence>